<evidence type="ECO:0000313" key="2">
    <source>
        <dbReference type="Proteomes" id="UP000076154"/>
    </source>
</evidence>
<accession>A0A369JR59</accession>
<sequence>MFGVNGKAFMRDTVLPPLVQSPFDSICGVKIHPLYWFSGCLDLEMYAYVAQTSIPTALNWTRIFRPA</sequence>
<protein>
    <submittedName>
        <fullName evidence="1">Uncharacterized protein</fullName>
    </submittedName>
</protein>
<comment type="caution">
    <text evidence="1">The sequence shown here is derived from an EMBL/GenBank/DDBJ whole genome shotgun (WGS) entry which is preliminary data.</text>
</comment>
<dbReference type="EMBL" id="LUEZ02000044">
    <property type="protein sequence ID" value="RDB24308.1"/>
    <property type="molecule type" value="Genomic_DNA"/>
</dbReference>
<dbReference type="InParanoid" id="A0A369JR59"/>
<name>A0A369JR59_HYPMA</name>
<evidence type="ECO:0000313" key="1">
    <source>
        <dbReference type="EMBL" id="RDB24308.1"/>
    </source>
</evidence>
<gene>
    <name evidence="1" type="ORF">Hypma_008366</name>
</gene>
<proteinExistence type="predicted"/>
<reference evidence="1" key="1">
    <citation type="submission" date="2018-04" db="EMBL/GenBank/DDBJ databases">
        <title>Whole genome sequencing of Hypsizygus marmoreus.</title>
        <authorList>
            <person name="Choi I.-G."/>
            <person name="Min B."/>
            <person name="Kim J.-G."/>
            <person name="Kim S."/>
            <person name="Oh Y.-L."/>
            <person name="Kong W.-S."/>
            <person name="Park H."/>
            <person name="Jeong J."/>
            <person name="Song E.-S."/>
        </authorList>
    </citation>
    <scope>NUCLEOTIDE SEQUENCE [LARGE SCALE GENOMIC DNA]</scope>
    <source>
        <strain evidence="1">51987-8</strain>
    </source>
</reference>
<keyword evidence="2" id="KW-1185">Reference proteome</keyword>
<organism evidence="1 2">
    <name type="scientific">Hypsizygus marmoreus</name>
    <name type="common">White beech mushroom</name>
    <name type="synonym">Agaricus marmoreus</name>
    <dbReference type="NCBI Taxonomy" id="39966"/>
    <lineage>
        <taxon>Eukaryota</taxon>
        <taxon>Fungi</taxon>
        <taxon>Dikarya</taxon>
        <taxon>Basidiomycota</taxon>
        <taxon>Agaricomycotina</taxon>
        <taxon>Agaricomycetes</taxon>
        <taxon>Agaricomycetidae</taxon>
        <taxon>Agaricales</taxon>
        <taxon>Tricholomatineae</taxon>
        <taxon>Lyophyllaceae</taxon>
        <taxon>Hypsizygus</taxon>
    </lineage>
</organism>
<dbReference type="Proteomes" id="UP000076154">
    <property type="component" value="Unassembled WGS sequence"/>
</dbReference>
<dbReference type="AlphaFoldDB" id="A0A369JR59"/>